<organism evidence="2 3">
    <name type="scientific">Prorocentrum cordatum</name>
    <dbReference type="NCBI Taxonomy" id="2364126"/>
    <lineage>
        <taxon>Eukaryota</taxon>
        <taxon>Sar</taxon>
        <taxon>Alveolata</taxon>
        <taxon>Dinophyceae</taxon>
        <taxon>Prorocentrales</taxon>
        <taxon>Prorocentraceae</taxon>
        <taxon>Prorocentrum</taxon>
    </lineage>
</organism>
<evidence type="ECO:0000313" key="2">
    <source>
        <dbReference type="EMBL" id="CAK0865492.1"/>
    </source>
</evidence>
<evidence type="ECO:0000313" key="3">
    <source>
        <dbReference type="Proteomes" id="UP001189429"/>
    </source>
</evidence>
<comment type="caution">
    <text evidence="2">The sequence shown here is derived from an EMBL/GenBank/DDBJ whole genome shotgun (WGS) entry which is preliminary data.</text>
</comment>
<reference evidence="2" key="1">
    <citation type="submission" date="2023-10" db="EMBL/GenBank/DDBJ databases">
        <authorList>
            <person name="Chen Y."/>
            <person name="Shah S."/>
            <person name="Dougan E. K."/>
            <person name="Thang M."/>
            <person name="Chan C."/>
        </authorList>
    </citation>
    <scope>NUCLEOTIDE SEQUENCE [LARGE SCALE GENOMIC DNA]</scope>
</reference>
<accession>A0ABN9UYY9</accession>
<evidence type="ECO:0000256" key="1">
    <source>
        <dbReference type="SAM" id="MobiDB-lite"/>
    </source>
</evidence>
<dbReference type="EMBL" id="CAUYUJ010016456">
    <property type="protein sequence ID" value="CAK0865492.1"/>
    <property type="molecule type" value="Genomic_DNA"/>
</dbReference>
<gene>
    <name evidence="2" type="ORF">PCOR1329_LOCUS52991</name>
</gene>
<dbReference type="Proteomes" id="UP001189429">
    <property type="component" value="Unassembled WGS sequence"/>
</dbReference>
<keyword evidence="3" id="KW-1185">Reference proteome</keyword>
<feature type="non-terminal residue" evidence="2">
    <location>
        <position position="1"/>
    </location>
</feature>
<protein>
    <submittedName>
        <fullName evidence="2">Uncharacterized protein</fullName>
    </submittedName>
</protein>
<name>A0ABN9UYY9_9DINO</name>
<feature type="compositionally biased region" description="Low complexity" evidence="1">
    <location>
        <begin position="35"/>
        <end position="44"/>
    </location>
</feature>
<sequence length="102" mass="11744">AQAALPPLRQRPPLMRRLPRRLPRRLLRRLPRPRSPTSSRSTTLACEEPPGRTASSPLRPLLLPSFPNFESRQTSFWNPLLVELLRIQSVPFFLHDEVAFAV</sequence>
<proteinExistence type="predicted"/>
<feature type="region of interest" description="Disordered" evidence="1">
    <location>
        <begin position="25"/>
        <end position="59"/>
    </location>
</feature>